<gene>
    <name evidence="3" type="ORF">F8244_01635</name>
    <name evidence="4" type="ORF">FIPPAONL_00327</name>
    <name evidence="2" type="ORF">LJCM1025_07180</name>
</gene>
<keyword evidence="1" id="KW-0812">Transmembrane</keyword>
<keyword evidence="3" id="KW-0804">Transcription</keyword>
<feature type="transmembrane region" description="Helical" evidence="1">
    <location>
        <begin position="21"/>
        <end position="41"/>
    </location>
</feature>
<keyword evidence="3" id="KW-0240">DNA-directed RNA polymerase</keyword>
<comment type="caution">
    <text evidence="3">The sequence shown here is derived from an EMBL/GenBank/DDBJ whole genome shotgun (WGS) entry which is preliminary data.</text>
</comment>
<evidence type="ECO:0000313" key="5">
    <source>
        <dbReference type="Proteomes" id="UP000250668"/>
    </source>
</evidence>
<protein>
    <submittedName>
        <fullName evidence="3">DNA-directed RNA polymerase subunit beta</fullName>
    </submittedName>
</protein>
<reference evidence="2 5" key="1">
    <citation type="journal article" date="2018" name="Int. J. Syst. Evol. Microbiol.">
        <title>Lactobacillus paragasseri sp. nov., a sister taxon of Lactobacillus gasseri, based on whole-genome sequence analyses.</title>
        <authorList>
            <person name="Tanizawa Y."/>
            <person name="Tada I."/>
            <person name="Kobayashi H."/>
            <person name="Endo A."/>
            <person name="Maeno S."/>
            <person name="Toyoda A."/>
            <person name="Arita M."/>
            <person name="Nakamura Y."/>
            <person name="Sakamoto M."/>
            <person name="Ohkuma M."/>
            <person name="Tohno M."/>
        </authorList>
    </citation>
    <scope>NUCLEOTIDE SEQUENCE [LARGE SCALE GENOMIC DNA]</scope>
    <source>
        <strain evidence="2 5">JCM 1025</strain>
    </source>
</reference>
<evidence type="ECO:0000313" key="2">
    <source>
        <dbReference type="EMBL" id="GBA95937.1"/>
    </source>
</evidence>
<dbReference type="EMBL" id="BEXJ01000001">
    <property type="protein sequence ID" value="GBA95937.1"/>
    <property type="molecule type" value="Genomic_DNA"/>
</dbReference>
<organism evidence="3 7">
    <name type="scientific">Lactobacillus gasseri</name>
    <dbReference type="NCBI Taxonomy" id="1596"/>
    <lineage>
        <taxon>Bacteria</taxon>
        <taxon>Bacillati</taxon>
        <taxon>Bacillota</taxon>
        <taxon>Bacilli</taxon>
        <taxon>Lactobacillales</taxon>
        <taxon>Lactobacillaceae</taxon>
        <taxon>Lactobacillus</taxon>
    </lineage>
</organism>
<keyword evidence="1" id="KW-1133">Transmembrane helix</keyword>
<dbReference type="GeneID" id="29640099"/>
<dbReference type="OrthoDB" id="2300232at2"/>
<name>A0A133PEU8_LACGS</name>
<accession>A0A133PEU8</accession>
<evidence type="ECO:0000313" key="7">
    <source>
        <dbReference type="Proteomes" id="UP000460112"/>
    </source>
</evidence>
<evidence type="ECO:0000313" key="6">
    <source>
        <dbReference type="Proteomes" id="UP000316012"/>
    </source>
</evidence>
<dbReference type="GO" id="GO:0000428">
    <property type="term" value="C:DNA-directed RNA polymerase complex"/>
    <property type="evidence" value="ECO:0007669"/>
    <property type="project" value="UniProtKB-KW"/>
</dbReference>
<keyword evidence="6" id="KW-1185">Reference proteome</keyword>
<dbReference type="AlphaFoldDB" id="A0A133PEU8"/>
<sequence length="61" mass="6934">MNRESFDFSLVNKHLKKVGKILLYLFVTMLLGAFIGCGVASGNPFAIFFPSTWVHFFEFLS</sequence>
<reference evidence="3 7" key="3">
    <citation type="submission" date="2019-09" db="EMBL/GenBank/DDBJ databases">
        <title>Investigation of probiotic properties of different lactic acid bacteria.</title>
        <authorList>
            <person name="Jaomanjaka F."/>
            <person name="Blanc P."/>
        </authorList>
    </citation>
    <scope>NUCLEOTIDE SEQUENCE [LARGE SCALE GENOMIC DNA]</scope>
    <source>
        <strain evidence="3 7">BIO6369</strain>
    </source>
</reference>
<dbReference type="RefSeq" id="WP_003647076.1">
    <property type="nucleotide sequence ID" value="NZ_BEXJ01000001.1"/>
</dbReference>
<dbReference type="Proteomes" id="UP000250668">
    <property type="component" value="Unassembled WGS sequence"/>
</dbReference>
<keyword evidence="1" id="KW-0472">Membrane</keyword>
<dbReference type="EMBL" id="WBOA01000001">
    <property type="protein sequence ID" value="KAB1951222.1"/>
    <property type="molecule type" value="Genomic_DNA"/>
</dbReference>
<evidence type="ECO:0000313" key="3">
    <source>
        <dbReference type="EMBL" id="KAB1951222.1"/>
    </source>
</evidence>
<evidence type="ECO:0000256" key="1">
    <source>
        <dbReference type="SAM" id="Phobius"/>
    </source>
</evidence>
<evidence type="ECO:0000313" key="4">
    <source>
        <dbReference type="EMBL" id="TQW15960.1"/>
    </source>
</evidence>
<dbReference type="Proteomes" id="UP000316012">
    <property type="component" value="Unassembled WGS sequence"/>
</dbReference>
<reference evidence="4 6" key="2">
    <citation type="submission" date="2019-04" db="EMBL/GenBank/DDBJ databases">
        <title>Lactobacillus gasseri 7171 assembly.</title>
        <authorList>
            <person name="Joris B.R."/>
            <person name="Giguere D."/>
        </authorList>
    </citation>
    <scope>NUCLEOTIDE SEQUENCE [LARGE SCALE GENOMIC DNA]</scope>
    <source>
        <strain evidence="4 6">7171</strain>
    </source>
</reference>
<dbReference type="Proteomes" id="UP000460112">
    <property type="component" value="Unassembled WGS sequence"/>
</dbReference>
<dbReference type="EMBL" id="SRMD01000040">
    <property type="protein sequence ID" value="TQW15960.1"/>
    <property type="molecule type" value="Genomic_DNA"/>
</dbReference>
<proteinExistence type="predicted"/>